<dbReference type="Proteomes" id="UP000317257">
    <property type="component" value="Unassembled WGS sequence"/>
</dbReference>
<dbReference type="SMART" id="SM00066">
    <property type="entry name" value="GAL4"/>
    <property type="match status" value="1"/>
</dbReference>
<dbReference type="Pfam" id="PF00172">
    <property type="entry name" value="Zn_clus"/>
    <property type="match status" value="1"/>
</dbReference>
<dbReference type="CDD" id="cd00067">
    <property type="entry name" value="GAL4"/>
    <property type="match status" value="1"/>
</dbReference>
<evidence type="ECO:0000256" key="3">
    <source>
        <dbReference type="ARBA" id="ARBA00023242"/>
    </source>
</evidence>
<proteinExistence type="predicted"/>
<dbReference type="GO" id="GO:0008270">
    <property type="term" value="F:zinc ion binding"/>
    <property type="evidence" value="ECO:0007669"/>
    <property type="project" value="InterPro"/>
</dbReference>
<comment type="subcellular location">
    <subcellularLocation>
        <location evidence="1">Nucleus</location>
    </subcellularLocation>
</comment>
<feature type="region of interest" description="Disordered" evidence="4">
    <location>
        <begin position="1"/>
        <end position="43"/>
    </location>
</feature>
<evidence type="ECO:0000259" key="5">
    <source>
        <dbReference type="PROSITE" id="PS50048"/>
    </source>
</evidence>
<keyword evidence="2" id="KW-0479">Metal-binding</keyword>
<keyword evidence="3" id="KW-0539">Nucleus</keyword>
<dbReference type="GO" id="GO:0000981">
    <property type="term" value="F:DNA-binding transcription factor activity, RNA polymerase II-specific"/>
    <property type="evidence" value="ECO:0007669"/>
    <property type="project" value="InterPro"/>
</dbReference>
<feature type="compositionally biased region" description="Gly residues" evidence="4">
    <location>
        <begin position="782"/>
        <end position="796"/>
    </location>
</feature>
<dbReference type="PANTHER" id="PTHR31001">
    <property type="entry name" value="UNCHARACTERIZED TRANSCRIPTIONAL REGULATORY PROTEIN"/>
    <property type="match status" value="1"/>
</dbReference>
<dbReference type="GO" id="GO:0005634">
    <property type="term" value="C:nucleus"/>
    <property type="evidence" value="ECO:0007669"/>
    <property type="project" value="UniProtKB-SubCell"/>
</dbReference>
<sequence length="796" mass="87909">MSCEQARSGSGSGFGSAGPERAPETQQRLQPLQDHPDPSMAKLTRGTSCVLCQQRKVRCDKNKPCANCVRAGVECRVVPPQPPRRRKRRLQARDVVERLKKYEALLAEHGIKFDAMGNESTPDGPQNEDVEDLGNDFEGLKTSPETSTSPSATSHVLKPGTSIFSLHREFRASEQLLHDSSDDDAAESTIHRSFDKMFSNNDGFPFVFSSRQQSTTHYHPSTIHIFQLWQVYIDNINSLLKITHVPSFQAQVIQASSNLQNAPKNTEALMFGIYCMAVTSLDDAEVEKMFGRTKKAVLAQFFEGLQQALLNAGLMRFNDFISLQAYLLYLFAIRWFVDPRQIFCLIGIAVRIAQRMGLHRDPAGYGLPPFEVEQRRRLWWTIVSYDRRVGETTGSTITSLSSGGDCRLPLNVNDSDLHVDGKELPSPHSGPTEMLFALTRLEIAMAVVSSCNRDGVKAAASDKPSPSSAASSSSKQASAAPTVRIAGQDSPTYTLEGFCAHMESKYLEHCDPEIPLHFLTLTMTRQALSKMRVINYLVRMYSADEPLKDTERDYLFLLSVQMVEYDNVVHASDSLRPFRWFAAHHFPFPAYMFLVQELRQRCSGPMVERAWEAVAANHALRGLMRNLHSPMHNAFGRHFVKAWDARVEACMASGEASRPPPSFIAILRDRAELRRRARMENRPEPEILQEPYDLPRTAQDASVIAMTSSPGAAPALGSSTAAATAAAAAAASGIMGGTTAHAGSDMDWSYLISNFQPGMTFGDGFQGFPTFEPFGQASGMNRTGGMGGLGPGGMYQ</sequence>
<gene>
    <name evidence="6" type="ORF">ED733_003946</name>
</gene>
<dbReference type="GO" id="GO:0006351">
    <property type="term" value="P:DNA-templated transcription"/>
    <property type="evidence" value="ECO:0007669"/>
    <property type="project" value="InterPro"/>
</dbReference>
<evidence type="ECO:0000313" key="7">
    <source>
        <dbReference type="Proteomes" id="UP000317257"/>
    </source>
</evidence>
<dbReference type="AlphaFoldDB" id="A0A5C6G8C8"/>
<comment type="caution">
    <text evidence="6">The sequence shown here is derived from an EMBL/GenBank/DDBJ whole genome shotgun (WGS) entry which is preliminary data.</text>
</comment>
<feature type="region of interest" description="Disordered" evidence="4">
    <location>
        <begin position="115"/>
        <end position="155"/>
    </location>
</feature>
<protein>
    <recommendedName>
        <fullName evidence="5">Zn(2)-C6 fungal-type domain-containing protein</fullName>
    </recommendedName>
</protein>
<dbReference type="SMART" id="SM00906">
    <property type="entry name" value="Fungal_trans"/>
    <property type="match status" value="1"/>
</dbReference>
<evidence type="ECO:0000256" key="4">
    <source>
        <dbReference type="SAM" id="MobiDB-lite"/>
    </source>
</evidence>
<dbReference type="InterPro" id="IPR050613">
    <property type="entry name" value="Sec_Metabolite_Reg"/>
</dbReference>
<name>A0A5C6G8C8_METRR</name>
<dbReference type="Gene3D" id="4.10.240.10">
    <property type="entry name" value="Zn(2)-C6 fungal-type DNA-binding domain"/>
    <property type="match status" value="1"/>
</dbReference>
<dbReference type="EMBL" id="SBHS01000023">
    <property type="protein sequence ID" value="TWU72878.1"/>
    <property type="molecule type" value="Genomic_DNA"/>
</dbReference>
<feature type="compositionally biased region" description="Low complexity" evidence="4">
    <location>
        <begin position="142"/>
        <end position="154"/>
    </location>
</feature>
<dbReference type="InterPro" id="IPR007219">
    <property type="entry name" value="XnlR_reg_dom"/>
</dbReference>
<dbReference type="Pfam" id="PF04082">
    <property type="entry name" value="Fungal_trans"/>
    <property type="match status" value="1"/>
</dbReference>
<dbReference type="SUPFAM" id="SSF57701">
    <property type="entry name" value="Zn2/Cys6 DNA-binding domain"/>
    <property type="match status" value="1"/>
</dbReference>
<accession>A0A5C6G8C8</accession>
<dbReference type="InterPro" id="IPR001138">
    <property type="entry name" value="Zn2Cys6_DnaBD"/>
</dbReference>
<evidence type="ECO:0000256" key="1">
    <source>
        <dbReference type="ARBA" id="ARBA00004123"/>
    </source>
</evidence>
<evidence type="ECO:0000313" key="6">
    <source>
        <dbReference type="EMBL" id="TWU72878.1"/>
    </source>
</evidence>
<feature type="region of interest" description="Disordered" evidence="4">
    <location>
        <begin position="456"/>
        <end position="483"/>
    </location>
</feature>
<feature type="region of interest" description="Disordered" evidence="4">
    <location>
        <begin position="776"/>
        <end position="796"/>
    </location>
</feature>
<dbReference type="PANTHER" id="PTHR31001:SF45">
    <property type="entry name" value="ZN(II)2CYS6 TRANSCRIPTION FACTOR (EUROFUNG)"/>
    <property type="match status" value="1"/>
</dbReference>
<dbReference type="GO" id="GO:0003677">
    <property type="term" value="F:DNA binding"/>
    <property type="evidence" value="ECO:0007669"/>
    <property type="project" value="InterPro"/>
</dbReference>
<dbReference type="InterPro" id="IPR036864">
    <property type="entry name" value="Zn2-C6_fun-type_DNA-bd_sf"/>
</dbReference>
<feature type="compositionally biased region" description="Low complexity" evidence="4">
    <location>
        <begin position="457"/>
        <end position="481"/>
    </location>
</feature>
<feature type="compositionally biased region" description="Acidic residues" evidence="4">
    <location>
        <begin position="126"/>
        <end position="135"/>
    </location>
</feature>
<organism evidence="6 7">
    <name type="scientific">Metarhizium rileyi (strain RCEF 4871)</name>
    <name type="common">Nomuraea rileyi</name>
    <dbReference type="NCBI Taxonomy" id="1649241"/>
    <lineage>
        <taxon>Eukaryota</taxon>
        <taxon>Fungi</taxon>
        <taxon>Dikarya</taxon>
        <taxon>Ascomycota</taxon>
        <taxon>Pezizomycotina</taxon>
        <taxon>Sordariomycetes</taxon>
        <taxon>Hypocreomycetidae</taxon>
        <taxon>Hypocreales</taxon>
        <taxon>Clavicipitaceae</taxon>
        <taxon>Metarhizium</taxon>
    </lineage>
</organism>
<reference evidence="7" key="1">
    <citation type="submission" date="2018-12" db="EMBL/GenBank/DDBJ databases">
        <title>The complete genome of Metarhizium rileyi, a key fungal pathogen of Lepidoptera.</title>
        <authorList>
            <person name="Binneck E."/>
            <person name="Lastra C.C.L."/>
            <person name="Sosa-Gomez D.R."/>
        </authorList>
    </citation>
    <scope>NUCLEOTIDE SEQUENCE [LARGE SCALE GENOMIC DNA]</scope>
    <source>
        <strain evidence="7">Cep018-CH2</strain>
    </source>
</reference>
<dbReference type="PROSITE" id="PS50048">
    <property type="entry name" value="ZN2_CY6_FUNGAL_2"/>
    <property type="match status" value="1"/>
</dbReference>
<dbReference type="CDD" id="cd12148">
    <property type="entry name" value="fungal_TF_MHR"/>
    <property type="match status" value="1"/>
</dbReference>
<feature type="domain" description="Zn(2)-C6 fungal-type" evidence="5">
    <location>
        <begin position="48"/>
        <end position="77"/>
    </location>
</feature>
<evidence type="ECO:0000256" key="2">
    <source>
        <dbReference type="ARBA" id="ARBA00022723"/>
    </source>
</evidence>